<evidence type="ECO:0000313" key="3">
    <source>
        <dbReference type="Proteomes" id="UP001189429"/>
    </source>
</evidence>
<accession>A0ABN9WZ50</accession>
<evidence type="ECO:0000313" key="2">
    <source>
        <dbReference type="EMBL" id="CAK0890538.1"/>
    </source>
</evidence>
<feature type="compositionally biased region" description="Low complexity" evidence="1">
    <location>
        <begin position="60"/>
        <end position="69"/>
    </location>
</feature>
<organism evidence="2 3">
    <name type="scientific">Prorocentrum cordatum</name>
    <dbReference type="NCBI Taxonomy" id="2364126"/>
    <lineage>
        <taxon>Eukaryota</taxon>
        <taxon>Sar</taxon>
        <taxon>Alveolata</taxon>
        <taxon>Dinophyceae</taxon>
        <taxon>Prorocentrales</taxon>
        <taxon>Prorocentraceae</taxon>
        <taxon>Prorocentrum</taxon>
    </lineage>
</organism>
<sequence>DAGPRGAVLRECHGAHRAPHGCGARRPSVAPLSRRARGGQPRLGPHARRGERMRDEGREAAAAASRPHAPAGPPGVSLRRRACGGGSLDAAAAAAAAALAGSGGGSPEPPPGVGEGGAAGVPAGGEASPRRAEA</sequence>
<protein>
    <submittedName>
        <fullName evidence="2">Uncharacterized protein</fullName>
    </submittedName>
</protein>
<comment type="caution">
    <text evidence="2">The sequence shown here is derived from an EMBL/GenBank/DDBJ whole genome shotgun (WGS) entry which is preliminary data.</text>
</comment>
<name>A0ABN9WZ50_9DINO</name>
<feature type="compositionally biased region" description="Basic and acidic residues" evidence="1">
    <location>
        <begin position="48"/>
        <end position="59"/>
    </location>
</feature>
<feature type="region of interest" description="Disordered" evidence="1">
    <location>
        <begin position="16"/>
        <end position="134"/>
    </location>
</feature>
<feature type="non-terminal residue" evidence="2">
    <location>
        <position position="1"/>
    </location>
</feature>
<proteinExistence type="predicted"/>
<dbReference type="Proteomes" id="UP001189429">
    <property type="component" value="Unassembled WGS sequence"/>
</dbReference>
<evidence type="ECO:0000256" key="1">
    <source>
        <dbReference type="SAM" id="MobiDB-lite"/>
    </source>
</evidence>
<keyword evidence="3" id="KW-1185">Reference proteome</keyword>
<reference evidence="2" key="1">
    <citation type="submission" date="2023-10" db="EMBL/GenBank/DDBJ databases">
        <authorList>
            <person name="Chen Y."/>
            <person name="Shah S."/>
            <person name="Dougan E. K."/>
            <person name="Thang M."/>
            <person name="Chan C."/>
        </authorList>
    </citation>
    <scope>NUCLEOTIDE SEQUENCE [LARGE SCALE GENOMIC DNA]</scope>
</reference>
<gene>
    <name evidence="2" type="ORF">PCOR1329_LOCUS70748</name>
</gene>
<feature type="non-terminal residue" evidence="2">
    <location>
        <position position="134"/>
    </location>
</feature>
<dbReference type="EMBL" id="CAUYUJ010019367">
    <property type="protein sequence ID" value="CAK0890538.1"/>
    <property type="molecule type" value="Genomic_DNA"/>
</dbReference>
<feature type="compositionally biased region" description="Low complexity" evidence="1">
    <location>
        <begin position="88"/>
        <end position="100"/>
    </location>
</feature>
<feature type="compositionally biased region" description="Gly residues" evidence="1">
    <location>
        <begin position="113"/>
        <end position="123"/>
    </location>
</feature>